<dbReference type="InterPro" id="IPR005135">
    <property type="entry name" value="Endo/exonuclease/phosphatase"/>
</dbReference>
<dbReference type="InterPro" id="IPR036691">
    <property type="entry name" value="Endo/exonu/phosph_ase_sf"/>
</dbReference>
<dbReference type="EMBL" id="LRRQ01000076">
    <property type="protein sequence ID" value="OAM89791.1"/>
    <property type="molecule type" value="Genomic_DNA"/>
</dbReference>
<dbReference type="Gene3D" id="3.60.10.10">
    <property type="entry name" value="Endonuclease/exonuclease/phosphatase"/>
    <property type="match status" value="1"/>
</dbReference>
<evidence type="ECO:0000313" key="4">
    <source>
        <dbReference type="Proteomes" id="UP000078486"/>
    </source>
</evidence>
<evidence type="ECO:0000256" key="1">
    <source>
        <dbReference type="SAM" id="SignalP"/>
    </source>
</evidence>
<feature type="chain" id="PRO_5008088958" description="Endonuclease/exonuclease/phosphatase domain-containing protein" evidence="1">
    <location>
        <begin position="37"/>
        <end position="327"/>
    </location>
</feature>
<reference evidence="3 4" key="1">
    <citation type="submission" date="2016-01" db="EMBL/GenBank/DDBJ databases">
        <title>High potential of lignocellulose degradation of a new Verrucomicrobia species.</title>
        <authorList>
            <person name="Wang Y."/>
            <person name="Shi Y."/>
            <person name="Qiu Z."/>
            <person name="Liu S."/>
            <person name="Yang H."/>
        </authorList>
    </citation>
    <scope>NUCLEOTIDE SEQUENCE [LARGE SCALE GENOMIC DNA]</scope>
    <source>
        <strain evidence="3 4">TSB47</strain>
    </source>
</reference>
<feature type="domain" description="Endonuclease/exonuclease/phosphatase" evidence="2">
    <location>
        <begin position="69"/>
        <end position="309"/>
    </location>
</feature>
<evidence type="ECO:0000259" key="2">
    <source>
        <dbReference type="Pfam" id="PF03372"/>
    </source>
</evidence>
<dbReference type="STRING" id="1184151.AW736_10710"/>
<dbReference type="SUPFAM" id="SSF56219">
    <property type="entry name" value="DNase I-like"/>
    <property type="match status" value="1"/>
</dbReference>
<evidence type="ECO:0000313" key="3">
    <source>
        <dbReference type="EMBL" id="OAM89791.1"/>
    </source>
</evidence>
<dbReference type="Proteomes" id="UP000078486">
    <property type="component" value="Unassembled WGS sequence"/>
</dbReference>
<gene>
    <name evidence="3" type="ORF">AW736_10710</name>
</gene>
<name>A0A178IJE4_9BACT</name>
<feature type="signal peptide" evidence="1">
    <location>
        <begin position="1"/>
        <end position="36"/>
    </location>
</feature>
<dbReference type="Pfam" id="PF03372">
    <property type="entry name" value="Exo_endo_phos"/>
    <property type="match status" value="1"/>
</dbReference>
<dbReference type="PANTHER" id="PTHR12121">
    <property type="entry name" value="CARBON CATABOLITE REPRESSOR PROTEIN 4"/>
    <property type="match status" value="1"/>
</dbReference>
<dbReference type="PANTHER" id="PTHR12121:SF36">
    <property type="entry name" value="ENDONUCLEASE_EXONUCLEASE_PHOSPHATASE DOMAIN-CONTAINING PROTEIN"/>
    <property type="match status" value="1"/>
</dbReference>
<dbReference type="GO" id="GO:0000175">
    <property type="term" value="F:3'-5'-RNA exonuclease activity"/>
    <property type="evidence" value="ECO:0007669"/>
    <property type="project" value="TreeGrafter"/>
</dbReference>
<dbReference type="CDD" id="cd09083">
    <property type="entry name" value="EEP-1"/>
    <property type="match status" value="1"/>
</dbReference>
<comment type="caution">
    <text evidence="3">The sequence shown here is derived from an EMBL/GenBank/DDBJ whole genome shotgun (WGS) entry which is preliminary data.</text>
</comment>
<protein>
    <recommendedName>
        <fullName evidence="2">Endonuclease/exonuclease/phosphatase domain-containing protein</fullName>
    </recommendedName>
</protein>
<keyword evidence="4" id="KW-1185">Reference proteome</keyword>
<accession>A0A178IJE4</accession>
<sequence length="327" mass="36533">MKQKMNHLRQNNIPWTGKARAFMVLMMALPVALAQASQSEDGVPARARKAADSVRVVTANIRQMLDADIKTGNSWEQRKELCRDVLIAQEADIFCFQESRLAQMLYFEQAMPGFAHFGIGNPRKDDAPPEPINAIMYSTKRFEKVDSGGFWLSATPDTPTTHFEGSSNRLANWLRLKDRKSGREIIVWNTHLHHVGDAVREKQIAVLLARTGKISAGIPQILTADFNTSAERAVIKSIKAAGWTDSYAFMHGPEDPGLTAHRFLGAELGATPEGQKRRKIDFVFCNGQFRPIDAEVIRDSRAGRYPSDHYFVSAELEYAKGSGTDVR</sequence>
<organism evidence="3 4">
    <name type="scientific">Termitidicoccus mucosus</name>
    <dbReference type="NCBI Taxonomy" id="1184151"/>
    <lineage>
        <taxon>Bacteria</taxon>
        <taxon>Pseudomonadati</taxon>
        <taxon>Verrucomicrobiota</taxon>
        <taxon>Opitutia</taxon>
        <taxon>Opitutales</taxon>
        <taxon>Opitutaceae</taxon>
        <taxon>Termitidicoccus</taxon>
    </lineage>
</organism>
<dbReference type="InterPro" id="IPR050410">
    <property type="entry name" value="CCR4/nocturin_mRNA_transcr"/>
</dbReference>
<proteinExistence type="predicted"/>
<keyword evidence="1" id="KW-0732">Signal</keyword>
<dbReference type="AlphaFoldDB" id="A0A178IJE4"/>
<dbReference type="RefSeq" id="WP_068770249.1">
    <property type="nucleotide sequence ID" value="NZ_CP109796.1"/>
</dbReference>